<dbReference type="InterPro" id="IPR036047">
    <property type="entry name" value="F-box-like_dom_sf"/>
</dbReference>
<organism evidence="2 3">
    <name type="scientific">Linnemannia gamsii</name>
    <dbReference type="NCBI Taxonomy" id="64522"/>
    <lineage>
        <taxon>Eukaryota</taxon>
        <taxon>Fungi</taxon>
        <taxon>Fungi incertae sedis</taxon>
        <taxon>Mucoromycota</taxon>
        <taxon>Mortierellomycotina</taxon>
        <taxon>Mortierellomycetes</taxon>
        <taxon>Mortierellales</taxon>
        <taxon>Mortierellaceae</taxon>
        <taxon>Linnemannia</taxon>
    </lineage>
</organism>
<dbReference type="PROSITE" id="PS50181">
    <property type="entry name" value="FBOX"/>
    <property type="match status" value="1"/>
</dbReference>
<dbReference type="InterPro" id="IPR001810">
    <property type="entry name" value="F-box_dom"/>
</dbReference>
<dbReference type="InterPro" id="IPR032675">
    <property type="entry name" value="LRR_dom_sf"/>
</dbReference>
<feature type="domain" description="F-box" evidence="1">
    <location>
        <begin position="1"/>
        <end position="46"/>
    </location>
</feature>
<dbReference type="SUPFAM" id="SSF52047">
    <property type="entry name" value="RNI-like"/>
    <property type="match status" value="1"/>
</dbReference>
<dbReference type="Proteomes" id="UP001194696">
    <property type="component" value="Unassembled WGS sequence"/>
</dbReference>
<proteinExistence type="predicted"/>
<evidence type="ECO:0000313" key="2">
    <source>
        <dbReference type="EMBL" id="KAG0290475.1"/>
    </source>
</evidence>
<comment type="caution">
    <text evidence="2">The sequence shown here is derived from an EMBL/GenBank/DDBJ whole genome shotgun (WGS) entry which is preliminary data.</text>
</comment>
<dbReference type="EMBL" id="JAAAIM010000291">
    <property type="protein sequence ID" value="KAG0290475.1"/>
    <property type="molecule type" value="Genomic_DNA"/>
</dbReference>
<evidence type="ECO:0000313" key="3">
    <source>
        <dbReference type="Proteomes" id="UP001194696"/>
    </source>
</evidence>
<dbReference type="Pfam" id="PF12937">
    <property type="entry name" value="F-box-like"/>
    <property type="match status" value="1"/>
</dbReference>
<dbReference type="SUPFAM" id="SSF81383">
    <property type="entry name" value="F-box domain"/>
    <property type="match status" value="1"/>
</dbReference>
<name>A0ABQ7K2Y3_9FUNG</name>
<sequence>MATILNLPDEIHLLIAEHLETKTVYSLIRICRSFYSSYIPCLWSNLTVQPAKGYTILEPVVRSHAHLIEGIYFSPYLAQDYYTIDFPRLRSLYLETFFGDKCTSCYSKGLLVQKLDFVRRHPFIKNLVYQHGDTVPREFWEVIVTEWTHLVVFNFSGIVKDDAQDAFWRVCDRVQTLRLSGVDLLLKNTSILSTLPFQRLRTLAVSKYSFINKFPYRAWPLQLLEQVKRSPILKRLEWSVSDTPFPVQRFQETLVEEGCWPTLCQLDINDSGWTDQDGAEMLRALPSRRLTEYTRTMGGKFGPLTFNCMREMCFGHLRNLTVRKCKGFTSVMAQEVLMECVHLVTFQAPHIFVRDIATAPKPWGCLQLKRLKIHIAKEPEDEAGWEGQVFEQIGRLGQLLYLNLERISRFSAGEDVDGVRPHSMETLDLRLPCSRLKNSSGTVDGVELGGGERGGGGNGSSERGANVTCWSHLVHLRNLAFHGDRQLLGMEEALWMTEHWKDLRSITGAFRAAICSDKEDLKRLFAKHSVIHFEVPL</sequence>
<accession>A0ABQ7K2Y3</accession>
<evidence type="ECO:0000259" key="1">
    <source>
        <dbReference type="PROSITE" id="PS50181"/>
    </source>
</evidence>
<reference evidence="2 3" key="1">
    <citation type="journal article" date="2020" name="Fungal Divers.">
        <title>Resolving the Mortierellaceae phylogeny through synthesis of multi-gene phylogenetics and phylogenomics.</title>
        <authorList>
            <person name="Vandepol N."/>
            <person name="Liber J."/>
            <person name="Desiro A."/>
            <person name="Na H."/>
            <person name="Kennedy M."/>
            <person name="Barry K."/>
            <person name="Grigoriev I.V."/>
            <person name="Miller A.N."/>
            <person name="O'Donnell K."/>
            <person name="Stajich J.E."/>
            <person name="Bonito G."/>
        </authorList>
    </citation>
    <scope>NUCLEOTIDE SEQUENCE [LARGE SCALE GENOMIC DNA]</scope>
    <source>
        <strain evidence="2 3">AD045</strain>
    </source>
</reference>
<keyword evidence="3" id="KW-1185">Reference proteome</keyword>
<protein>
    <recommendedName>
        <fullName evidence="1">F-box domain-containing protein</fullName>
    </recommendedName>
</protein>
<dbReference type="Gene3D" id="3.80.10.10">
    <property type="entry name" value="Ribonuclease Inhibitor"/>
    <property type="match status" value="1"/>
</dbReference>
<gene>
    <name evidence="2" type="ORF">BGZ96_006063</name>
</gene>